<reference evidence="1 2" key="1">
    <citation type="submission" date="2015-05" db="EMBL/GenBank/DDBJ databases">
        <title>Draft genome sequence of the bacterium Gordonia jacobaea a new member of the Gordonia genus.</title>
        <authorList>
            <person name="Jimenez-Galisteo G."/>
            <person name="Dominguez A."/>
            <person name="Munoz E."/>
            <person name="Vinas M."/>
        </authorList>
    </citation>
    <scope>NUCLEOTIDE SEQUENCE [LARGE SCALE GENOMIC DNA]</scope>
    <source>
        <strain evidence="2">mv1</strain>
    </source>
</reference>
<dbReference type="EMBL" id="LDTZ01000014">
    <property type="protein sequence ID" value="KNA92725.1"/>
    <property type="molecule type" value="Genomic_DNA"/>
</dbReference>
<comment type="caution">
    <text evidence="1">The sequence shown here is derived from an EMBL/GenBank/DDBJ whole genome shotgun (WGS) entry which is preliminary data.</text>
</comment>
<evidence type="ECO:0000313" key="1">
    <source>
        <dbReference type="EMBL" id="KNA92725.1"/>
    </source>
</evidence>
<keyword evidence="2" id="KW-1185">Reference proteome</keyword>
<gene>
    <name evidence="1" type="ORF">ABW18_05530</name>
</gene>
<name>A0ABR5IGC4_9ACTN</name>
<evidence type="ECO:0000313" key="2">
    <source>
        <dbReference type="Proteomes" id="UP000037247"/>
    </source>
</evidence>
<dbReference type="Proteomes" id="UP000037247">
    <property type="component" value="Unassembled WGS sequence"/>
</dbReference>
<sequence>MKNRAEVRTINGEPMLDARCTALLLGVDASDLAGGQKLSESAVRSGIRRRKEYEAATGNTEPDMLGVLSHYARREGVTLIVDGVTVVD</sequence>
<proteinExistence type="predicted"/>
<organism evidence="1 2">
    <name type="scientific">Gordonia jacobaea</name>
    <dbReference type="NCBI Taxonomy" id="122202"/>
    <lineage>
        <taxon>Bacteria</taxon>
        <taxon>Bacillati</taxon>
        <taxon>Actinomycetota</taxon>
        <taxon>Actinomycetes</taxon>
        <taxon>Mycobacteriales</taxon>
        <taxon>Gordoniaceae</taxon>
        <taxon>Gordonia</taxon>
    </lineage>
</organism>
<protein>
    <submittedName>
        <fullName evidence="1">Uncharacterized protein</fullName>
    </submittedName>
</protein>
<accession>A0ABR5IGC4</accession>